<organism evidence="2 3">
    <name type="scientific">Paenibacillus alvei</name>
    <name type="common">Bacillus alvei</name>
    <dbReference type="NCBI Taxonomy" id="44250"/>
    <lineage>
        <taxon>Bacteria</taxon>
        <taxon>Bacillati</taxon>
        <taxon>Bacillota</taxon>
        <taxon>Bacilli</taxon>
        <taxon>Bacillales</taxon>
        <taxon>Paenibacillaceae</taxon>
        <taxon>Paenibacillus</taxon>
    </lineage>
</organism>
<name>A0A383RKS3_PAEAL</name>
<evidence type="ECO:0000313" key="2">
    <source>
        <dbReference type="EMBL" id="SYX86906.1"/>
    </source>
</evidence>
<dbReference type="InterPro" id="IPR000477">
    <property type="entry name" value="RT_dom"/>
</dbReference>
<dbReference type="Proteomes" id="UP000304148">
    <property type="component" value="Chromosome"/>
</dbReference>
<proteinExistence type="predicted"/>
<protein>
    <recommendedName>
        <fullName evidence="1">Reverse transcriptase domain-containing protein</fullName>
    </recommendedName>
</protein>
<evidence type="ECO:0000259" key="1">
    <source>
        <dbReference type="PROSITE" id="PS50878"/>
    </source>
</evidence>
<dbReference type="AlphaFoldDB" id="A0A383RKS3"/>
<dbReference type="PROSITE" id="PS50878">
    <property type="entry name" value="RT_POL"/>
    <property type="match status" value="1"/>
</dbReference>
<feature type="domain" description="Reverse transcriptase" evidence="1">
    <location>
        <begin position="1"/>
        <end position="59"/>
    </location>
</feature>
<gene>
    <name evidence="2" type="ORF">PBLR_15332</name>
</gene>
<evidence type="ECO:0000313" key="3">
    <source>
        <dbReference type="Proteomes" id="UP000304148"/>
    </source>
</evidence>
<reference evidence="3" key="1">
    <citation type="submission" date="2018-08" db="EMBL/GenBank/DDBJ databases">
        <authorList>
            <person name="Chevrot R."/>
        </authorList>
    </citation>
    <scope>NUCLEOTIDE SEQUENCE [LARGE SCALE GENOMIC DNA]</scope>
</reference>
<dbReference type="EMBL" id="LS992241">
    <property type="protein sequence ID" value="SYX86906.1"/>
    <property type="molecule type" value="Genomic_DNA"/>
</dbReference>
<accession>A0A383RKS3</accession>
<dbReference type="Pfam" id="PF00078">
    <property type="entry name" value="RVT_1"/>
    <property type="match status" value="1"/>
</dbReference>
<sequence>MSPLLANIYLNEFDPEMESRGVRVIRYADGIVVLAKSKRAAVRLLESSRTYLEQKQSSK</sequence>